<dbReference type="Proteomes" id="UP001189429">
    <property type="component" value="Unassembled WGS sequence"/>
</dbReference>
<keyword evidence="2" id="KW-1185">Reference proteome</keyword>
<protein>
    <submittedName>
        <fullName evidence="1">Uncharacterized protein</fullName>
    </submittedName>
</protein>
<proteinExistence type="predicted"/>
<name>A0ABN9UN54_9DINO</name>
<sequence>MVGAVRHATNVVILRSYGVLLRKAYLLRRVELRSAEVAAASTEEARQATLRQLLGLERPPDCLCGLPRFLRTPHTHRPGDPIDADRSDFPSFVCSFRLPREHVALVGLREITDENLTYWSRTMHNQAVSGASKEQIEALMDFARNLGADDFHPMIIKTQEVMKDRVADRILQFAEEVKAKDNQRALAAALKKVVPTFGLASKDADLAEQQILAAEEDSKTGVTAKTHPQLATALEIVKKLRENDGERKRLLARDVRRVVRPTLKQPSGSGGPGAQLDDAVVEALARTPRGDSGAPD</sequence>
<gene>
    <name evidence="1" type="ORF">PCOR1329_LOCUS50038</name>
</gene>
<comment type="caution">
    <text evidence="1">The sequence shown here is derived from an EMBL/GenBank/DDBJ whole genome shotgun (WGS) entry which is preliminary data.</text>
</comment>
<dbReference type="EMBL" id="CAUYUJ010016059">
    <property type="protein sequence ID" value="CAK0861335.1"/>
    <property type="molecule type" value="Genomic_DNA"/>
</dbReference>
<evidence type="ECO:0000313" key="1">
    <source>
        <dbReference type="EMBL" id="CAK0861335.1"/>
    </source>
</evidence>
<evidence type="ECO:0000313" key="2">
    <source>
        <dbReference type="Proteomes" id="UP001189429"/>
    </source>
</evidence>
<accession>A0ABN9UN54</accession>
<reference evidence="1" key="1">
    <citation type="submission" date="2023-10" db="EMBL/GenBank/DDBJ databases">
        <authorList>
            <person name="Chen Y."/>
            <person name="Shah S."/>
            <person name="Dougan E. K."/>
            <person name="Thang M."/>
            <person name="Chan C."/>
        </authorList>
    </citation>
    <scope>NUCLEOTIDE SEQUENCE [LARGE SCALE GENOMIC DNA]</scope>
</reference>
<organism evidence="1 2">
    <name type="scientific">Prorocentrum cordatum</name>
    <dbReference type="NCBI Taxonomy" id="2364126"/>
    <lineage>
        <taxon>Eukaryota</taxon>
        <taxon>Sar</taxon>
        <taxon>Alveolata</taxon>
        <taxon>Dinophyceae</taxon>
        <taxon>Prorocentrales</taxon>
        <taxon>Prorocentraceae</taxon>
        <taxon>Prorocentrum</taxon>
    </lineage>
</organism>